<comment type="similarity">
    <text evidence="2 6">Belongs to the SURF1 family.</text>
</comment>
<gene>
    <name evidence="7" type="ORF">Talka_01690</name>
</gene>
<comment type="caution">
    <text evidence="6">Lacks conserved residue(s) required for the propagation of feature annotation.</text>
</comment>
<name>A0A554W6R1_9BURK</name>
<organism evidence="7 8">
    <name type="scientific">Tepidimonas alkaliphilus</name>
    <dbReference type="NCBI Taxonomy" id="2588942"/>
    <lineage>
        <taxon>Bacteria</taxon>
        <taxon>Pseudomonadati</taxon>
        <taxon>Pseudomonadota</taxon>
        <taxon>Betaproteobacteria</taxon>
        <taxon>Burkholderiales</taxon>
        <taxon>Tepidimonas</taxon>
    </lineage>
</organism>
<dbReference type="Pfam" id="PF02104">
    <property type="entry name" value="SURF1"/>
    <property type="match status" value="1"/>
</dbReference>
<evidence type="ECO:0000313" key="7">
    <source>
        <dbReference type="EMBL" id="TSE19266.1"/>
    </source>
</evidence>
<proteinExistence type="inferred from homology"/>
<keyword evidence="4 6" id="KW-1133">Transmembrane helix</keyword>
<comment type="subcellular location">
    <subcellularLocation>
        <location evidence="6">Cell membrane</location>
        <topology evidence="6">Multi-pass membrane protein</topology>
    </subcellularLocation>
    <subcellularLocation>
        <location evidence="1">Membrane</location>
    </subcellularLocation>
</comment>
<dbReference type="CDD" id="cd06662">
    <property type="entry name" value="SURF1"/>
    <property type="match status" value="1"/>
</dbReference>
<accession>A0A554W6R1</accession>
<keyword evidence="8" id="KW-1185">Reference proteome</keyword>
<dbReference type="PANTHER" id="PTHR23427:SF2">
    <property type="entry name" value="SURFEIT LOCUS PROTEIN 1"/>
    <property type="match status" value="1"/>
</dbReference>
<keyword evidence="5 6" id="KW-0472">Membrane</keyword>
<evidence type="ECO:0000256" key="6">
    <source>
        <dbReference type="RuleBase" id="RU363076"/>
    </source>
</evidence>
<dbReference type="InterPro" id="IPR045214">
    <property type="entry name" value="Surf1/Surf4"/>
</dbReference>
<evidence type="ECO:0000313" key="8">
    <source>
        <dbReference type="Proteomes" id="UP000315736"/>
    </source>
</evidence>
<evidence type="ECO:0000256" key="2">
    <source>
        <dbReference type="ARBA" id="ARBA00007165"/>
    </source>
</evidence>
<evidence type="ECO:0000256" key="1">
    <source>
        <dbReference type="ARBA" id="ARBA00004370"/>
    </source>
</evidence>
<protein>
    <recommendedName>
        <fullName evidence="6">SURF1-like protein</fullName>
    </recommendedName>
</protein>
<dbReference type="GO" id="GO:0005886">
    <property type="term" value="C:plasma membrane"/>
    <property type="evidence" value="ECO:0007669"/>
    <property type="project" value="UniProtKB-SubCell"/>
</dbReference>
<dbReference type="InterPro" id="IPR002994">
    <property type="entry name" value="Surf1/Shy1"/>
</dbReference>
<evidence type="ECO:0000256" key="4">
    <source>
        <dbReference type="ARBA" id="ARBA00022989"/>
    </source>
</evidence>
<keyword evidence="6" id="KW-1003">Cell membrane</keyword>
<feature type="transmembrane region" description="Helical" evidence="6">
    <location>
        <begin position="220"/>
        <end position="241"/>
    </location>
</feature>
<comment type="caution">
    <text evidence="7">The sequence shown here is derived from an EMBL/GenBank/DDBJ whole genome shotgun (WGS) entry which is preliminary data.</text>
</comment>
<evidence type="ECO:0000256" key="5">
    <source>
        <dbReference type="ARBA" id="ARBA00023136"/>
    </source>
</evidence>
<dbReference type="PANTHER" id="PTHR23427">
    <property type="entry name" value="SURFEIT LOCUS PROTEIN"/>
    <property type="match status" value="1"/>
</dbReference>
<reference evidence="7 8" key="1">
    <citation type="submission" date="2019-07" db="EMBL/GenBank/DDBJ databases">
        <title>Tepidimonas alkaliphilus YIM 72238 draft genome.</title>
        <authorList>
            <person name="Da Costa M.S."/>
            <person name="Froufe H.J.C."/>
            <person name="Egas C."/>
            <person name="Albuquerque L."/>
        </authorList>
    </citation>
    <scope>NUCLEOTIDE SEQUENCE [LARGE SCALE GENOMIC DNA]</scope>
    <source>
        <strain evidence="7 8">YIM 72238</strain>
    </source>
</reference>
<dbReference type="AlphaFoldDB" id="A0A554W6R1"/>
<keyword evidence="3 6" id="KW-0812">Transmembrane</keyword>
<evidence type="ECO:0000256" key="3">
    <source>
        <dbReference type="ARBA" id="ARBA00022692"/>
    </source>
</evidence>
<dbReference type="EMBL" id="VJNB01000008">
    <property type="protein sequence ID" value="TSE19266.1"/>
    <property type="molecule type" value="Genomic_DNA"/>
</dbReference>
<dbReference type="Proteomes" id="UP000315736">
    <property type="component" value="Unassembled WGS sequence"/>
</dbReference>
<dbReference type="PROSITE" id="PS50895">
    <property type="entry name" value="SURF1"/>
    <property type="match status" value="1"/>
</dbReference>
<sequence>MHIRASRWVITVAALAAVALTTSLGVWQWRRAEFKRALLAQQQAQQSAQPLNWQSLREAAADGTLDTFYGRMVRLRGRWVPGTLVWLDNRPRHGQAGWIALTALRAPEGETAVVVQRGWLPRPTDPRRPAPSLATPEGEDVEVLGRLAPPPSKLWQLGSEAPGPIRQNIDLGAAAVEWNLPLMPVSVQQTEPVESTLDGVPLQRDWPVVAVPPEKHVGYAVQWFALAGLIVALYVWFQILLPRRRRIPLAR</sequence>